<evidence type="ECO:0000313" key="16">
    <source>
        <dbReference type="Proteomes" id="UP000256869"/>
    </source>
</evidence>
<dbReference type="GO" id="GO:0005524">
    <property type="term" value="F:ATP binding"/>
    <property type="evidence" value="ECO:0007669"/>
    <property type="project" value="UniProtKB-KW"/>
</dbReference>
<evidence type="ECO:0000256" key="4">
    <source>
        <dbReference type="ARBA" id="ARBA00022475"/>
    </source>
</evidence>
<name>A0A3D9IT04_9BACL</name>
<keyword evidence="4" id="KW-1003">Cell membrane</keyword>
<dbReference type="PROSITE" id="PS50109">
    <property type="entry name" value="HIS_KIN"/>
    <property type="match status" value="1"/>
</dbReference>
<dbReference type="SMART" id="SM00304">
    <property type="entry name" value="HAMP"/>
    <property type="match status" value="1"/>
</dbReference>
<evidence type="ECO:0000256" key="2">
    <source>
        <dbReference type="ARBA" id="ARBA00004651"/>
    </source>
</evidence>
<keyword evidence="9" id="KW-0067">ATP-binding</keyword>
<dbReference type="AlphaFoldDB" id="A0A3D9IT04"/>
<dbReference type="Proteomes" id="UP000256869">
    <property type="component" value="Unassembled WGS sequence"/>
</dbReference>
<dbReference type="InterPro" id="IPR036890">
    <property type="entry name" value="HATPase_C_sf"/>
</dbReference>
<keyword evidence="8 15" id="KW-0418">Kinase</keyword>
<keyword evidence="11 12" id="KW-0472">Membrane</keyword>
<dbReference type="GO" id="GO:0000155">
    <property type="term" value="F:phosphorelay sensor kinase activity"/>
    <property type="evidence" value="ECO:0007669"/>
    <property type="project" value="InterPro"/>
</dbReference>
<evidence type="ECO:0000256" key="12">
    <source>
        <dbReference type="SAM" id="Phobius"/>
    </source>
</evidence>
<feature type="transmembrane region" description="Helical" evidence="12">
    <location>
        <begin position="26"/>
        <end position="45"/>
    </location>
</feature>
<keyword evidence="12" id="KW-1133">Transmembrane helix</keyword>
<evidence type="ECO:0000256" key="1">
    <source>
        <dbReference type="ARBA" id="ARBA00000085"/>
    </source>
</evidence>
<keyword evidence="5" id="KW-0597">Phosphoprotein</keyword>
<evidence type="ECO:0000256" key="3">
    <source>
        <dbReference type="ARBA" id="ARBA00012438"/>
    </source>
</evidence>
<evidence type="ECO:0000256" key="5">
    <source>
        <dbReference type="ARBA" id="ARBA00022553"/>
    </source>
</evidence>
<comment type="catalytic activity">
    <reaction evidence="1">
        <text>ATP + protein L-histidine = ADP + protein N-phospho-L-histidine.</text>
        <dbReference type="EC" id="2.7.13.3"/>
    </reaction>
</comment>
<evidence type="ECO:0000259" key="14">
    <source>
        <dbReference type="PROSITE" id="PS50885"/>
    </source>
</evidence>
<dbReference type="InterPro" id="IPR005467">
    <property type="entry name" value="His_kinase_dom"/>
</dbReference>
<keyword evidence="10" id="KW-0902">Two-component regulatory system</keyword>
<evidence type="ECO:0000256" key="7">
    <source>
        <dbReference type="ARBA" id="ARBA00022741"/>
    </source>
</evidence>
<dbReference type="CDD" id="cd06225">
    <property type="entry name" value="HAMP"/>
    <property type="match status" value="1"/>
</dbReference>
<reference evidence="15 16" key="1">
    <citation type="submission" date="2018-07" db="EMBL/GenBank/DDBJ databases">
        <title>Genomic Encyclopedia of Type Strains, Phase III (KMG-III): the genomes of soil and plant-associated and newly described type strains.</title>
        <authorList>
            <person name="Whitman W."/>
        </authorList>
    </citation>
    <scope>NUCLEOTIDE SEQUENCE [LARGE SCALE GENOMIC DNA]</scope>
    <source>
        <strain evidence="15 16">CECT 8236</strain>
    </source>
</reference>
<comment type="caution">
    <text evidence="15">The sequence shown here is derived from an EMBL/GenBank/DDBJ whole genome shotgun (WGS) entry which is preliminary data.</text>
</comment>
<protein>
    <recommendedName>
        <fullName evidence="3">histidine kinase</fullName>
        <ecNumber evidence="3">2.7.13.3</ecNumber>
    </recommendedName>
</protein>
<dbReference type="InterPro" id="IPR010559">
    <property type="entry name" value="Sig_transdc_His_kin_internal"/>
</dbReference>
<dbReference type="InterPro" id="IPR050640">
    <property type="entry name" value="Bact_2-comp_sensor_kinase"/>
</dbReference>
<dbReference type="Pfam" id="PF00672">
    <property type="entry name" value="HAMP"/>
    <property type="match status" value="1"/>
</dbReference>
<dbReference type="EC" id="2.7.13.3" evidence="3"/>
<proteinExistence type="predicted"/>
<feature type="transmembrane region" description="Helical" evidence="12">
    <location>
        <begin position="323"/>
        <end position="341"/>
    </location>
</feature>
<dbReference type="PANTHER" id="PTHR34220:SF7">
    <property type="entry name" value="SENSOR HISTIDINE KINASE YPDA"/>
    <property type="match status" value="1"/>
</dbReference>
<evidence type="ECO:0000256" key="9">
    <source>
        <dbReference type="ARBA" id="ARBA00022840"/>
    </source>
</evidence>
<gene>
    <name evidence="15" type="ORF">DFP95_10267</name>
</gene>
<dbReference type="SUPFAM" id="SSF55874">
    <property type="entry name" value="ATPase domain of HSP90 chaperone/DNA topoisomerase II/histidine kinase"/>
    <property type="match status" value="1"/>
</dbReference>
<dbReference type="InterPro" id="IPR003594">
    <property type="entry name" value="HATPase_dom"/>
</dbReference>
<evidence type="ECO:0000259" key="13">
    <source>
        <dbReference type="PROSITE" id="PS50109"/>
    </source>
</evidence>
<sequence>MFGKLKASARQRLFWVEQLTLQKRLVITYILIILLPSIMISLYIFNEFYGNYIKDIEKKNENALEIEQVHIKNNIETMKRTDQFTAPMGREVLDYLSRTSEPNAEELIDLNDNTIKPLLRLQYNNPSIEHIRVYASNPLVYEYWEVILSEKRIVNEPWYGPVMAAGGTDYWEYSRFDKGTIRDWSKDEAVTIKPKISLLRELNNPNHVGIIQVDMMLDNFFPNTFSPLQDGQSQMLIMDRNKEIYRYPGNPFLANSGLTETIVREQFDLNGVDGADAGSFRFSFGGIPFLCTYSHIKQVDTYMLNIVSLENVYREINKTRNQIIIANIILIAILSAATYKLNSIILKKLHVLTDSMKKVRQGDFHFDISIRGGGEVGELAHHFRKMLKKINELIADAVHKQAANKEAELTTLRNQIDSHFLYNTLENIKMMAEINHQPDISDALTSLGGMLRYNTKWTSEFVRLKDELTHISNYIAIMNVRFDDKIHLTIDIPNHYLGQEILKMSLQPVVENAIKYGLKDKPMTITIRARVLGETMAIEITDDGSGLSEERTVEINRRIAMEDSRIADDGGSGNAWETGTQGSGIGLINVQRRIRMNYGREYGLHLESDEGRYTRVWIHIPYLILNGGIS</sequence>
<keyword evidence="16" id="KW-1185">Reference proteome</keyword>
<dbReference type="SUPFAM" id="SSF158472">
    <property type="entry name" value="HAMP domain-like"/>
    <property type="match status" value="1"/>
</dbReference>
<dbReference type="Gene3D" id="3.30.565.10">
    <property type="entry name" value="Histidine kinase-like ATPase, C-terminal domain"/>
    <property type="match status" value="1"/>
</dbReference>
<dbReference type="PANTHER" id="PTHR34220">
    <property type="entry name" value="SENSOR HISTIDINE KINASE YPDA"/>
    <property type="match status" value="1"/>
</dbReference>
<evidence type="ECO:0000256" key="8">
    <source>
        <dbReference type="ARBA" id="ARBA00022777"/>
    </source>
</evidence>
<keyword evidence="12" id="KW-0812">Transmembrane</keyword>
<keyword evidence="6" id="KW-0808">Transferase</keyword>
<evidence type="ECO:0000256" key="6">
    <source>
        <dbReference type="ARBA" id="ARBA00022679"/>
    </source>
</evidence>
<dbReference type="PRINTS" id="PR00344">
    <property type="entry name" value="BCTRLSENSOR"/>
</dbReference>
<dbReference type="InterPro" id="IPR003660">
    <property type="entry name" value="HAMP_dom"/>
</dbReference>
<organism evidence="15 16">
    <name type="scientific">Cohnella lupini</name>
    <dbReference type="NCBI Taxonomy" id="1294267"/>
    <lineage>
        <taxon>Bacteria</taxon>
        <taxon>Bacillati</taxon>
        <taxon>Bacillota</taxon>
        <taxon>Bacilli</taxon>
        <taxon>Bacillales</taxon>
        <taxon>Paenibacillaceae</taxon>
        <taxon>Cohnella</taxon>
    </lineage>
</organism>
<dbReference type="PROSITE" id="PS50885">
    <property type="entry name" value="HAMP"/>
    <property type="match status" value="1"/>
</dbReference>
<dbReference type="SMART" id="SM00387">
    <property type="entry name" value="HATPase_c"/>
    <property type="match status" value="1"/>
</dbReference>
<dbReference type="EMBL" id="QRDY01000002">
    <property type="protein sequence ID" value="RED64649.1"/>
    <property type="molecule type" value="Genomic_DNA"/>
</dbReference>
<dbReference type="Pfam" id="PF02518">
    <property type="entry name" value="HATPase_c"/>
    <property type="match status" value="1"/>
</dbReference>
<evidence type="ECO:0000256" key="11">
    <source>
        <dbReference type="ARBA" id="ARBA00023136"/>
    </source>
</evidence>
<dbReference type="RefSeq" id="WP_181907251.1">
    <property type="nucleotide sequence ID" value="NZ_QRDY01000002.1"/>
</dbReference>
<dbReference type="Pfam" id="PF06580">
    <property type="entry name" value="His_kinase"/>
    <property type="match status" value="1"/>
</dbReference>
<dbReference type="Gene3D" id="6.10.340.10">
    <property type="match status" value="1"/>
</dbReference>
<keyword evidence="7" id="KW-0547">Nucleotide-binding</keyword>
<feature type="domain" description="Histidine kinase" evidence="13">
    <location>
        <begin position="502"/>
        <end position="624"/>
    </location>
</feature>
<evidence type="ECO:0000256" key="10">
    <source>
        <dbReference type="ARBA" id="ARBA00023012"/>
    </source>
</evidence>
<feature type="domain" description="HAMP" evidence="14">
    <location>
        <begin position="343"/>
        <end position="395"/>
    </location>
</feature>
<accession>A0A3D9IT04</accession>
<evidence type="ECO:0000313" key="15">
    <source>
        <dbReference type="EMBL" id="RED64649.1"/>
    </source>
</evidence>
<comment type="subcellular location">
    <subcellularLocation>
        <location evidence="2">Cell membrane</location>
        <topology evidence="2">Multi-pass membrane protein</topology>
    </subcellularLocation>
</comment>
<dbReference type="InterPro" id="IPR004358">
    <property type="entry name" value="Sig_transdc_His_kin-like_C"/>
</dbReference>
<dbReference type="GO" id="GO:0005886">
    <property type="term" value="C:plasma membrane"/>
    <property type="evidence" value="ECO:0007669"/>
    <property type="project" value="UniProtKB-SubCell"/>
</dbReference>